<protein>
    <recommendedName>
        <fullName evidence="5">Cytochrome c-type biogenesis protein H TPR domain-containing protein</fullName>
    </recommendedName>
</protein>
<dbReference type="Pfam" id="PF23914">
    <property type="entry name" value="TPR_CcmH_CycH"/>
    <property type="match status" value="1"/>
</dbReference>
<gene>
    <name evidence="6" type="ORF">J1M35_03450</name>
</gene>
<evidence type="ECO:0000313" key="6">
    <source>
        <dbReference type="EMBL" id="QTD45980.1"/>
    </source>
</evidence>
<evidence type="ECO:0000256" key="4">
    <source>
        <dbReference type="SAM" id="Phobius"/>
    </source>
</evidence>
<keyword evidence="3" id="KW-0802">TPR repeat</keyword>
<evidence type="ECO:0000259" key="5">
    <source>
        <dbReference type="Pfam" id="PF23914"/>
    </source>
</evidence>
<evidence type="ECO:0000313" key="7">
    <source>
        <dbReference type="Proteomes" id="UP000663903"/>
    </source>
</evidence>
<dbReference type="GO" id="GO:0005886">
    <property type="term" value="C:plasma membrane"/>
    <property type="evidence" value="ECO:0007669"/>
    <property type="project" value="TreeGrafter"/>
</dbReference>
<dbReference type="GO" id="GO:0017004">
    <property type="term" value="P:cytochrome complex assembly"/>
    <property type="evidence" value="ECO:0007669"/>
    <property type="project" value="UniProtKB-KW"/>
</dbReference>
<proteinExistence type="predicted"/>
<dbReference type="KEGG" id="otd:J1M35_03450"/>
<dbReference type="RefSeq" id="WP_208009841.1">
    <property type="nucleotide sequence ID" value="NZ_CP071796.1"/>
</dbReference>
<keyword evidence="2" id="KW-0201">Cytochrome c-type biogenesis</keyword>
<dbReference type="InterPro" id="IPR051263">
    <property type="entry name" value="C-type_cytochrome_biogenesis"/>
</dbReference>
<feature type="domain" description="Cytochrome c-type biogenesis protein H TPR" evidence="5">
    <location>
        <begin position="72"/>
        <end position="208"/>
    </location>
</feature>
<dbReference type="SUPFAM" id="SSF48452">
    <property type="entry name" value="TPR-like"/>
    <property type="match status" value="1"/>
</dbReference>
<evidence type="ECO:0000256" key="2">
    <source>
        <dbReference type="ARBA" id="ARBA00022748"/>
    </source>
</evidence>
<evidence type="ECO:0000256" key="1">
    <source>
        <dbReference type="ARBA" id="ARBA00022737"/>
    </source>
</evidence>
<keyword evidence="4" id="KW-0472">Membrane</keyword>
<accession>A0A975CGI2</accession>
<feature type="transmembrane region" description="Helical" evidence="4">
    <location>
        <begin position="12"/>
        <end position="36"/>
    </location>
</feature>
<dbReference type="AlphaFoldDB" id="A0A975CGI2"/>
<organism evidence="6 7">
    <name type="scientific">Ottowia testudinis</name>
    <dbReference type="NCBI Taxonomy" id="2816950"/>
    <lineage>
        <taxon>Bacteria</taxon>
        <taxon>Pseudomonadati</taxon>
        <taxon>Pseudomonadota</taxon>
        <taxon>Betaproteobacteria</taxon>
        <taxon>Burkholderiales</taxon>
        <taxon>Comamonadaceae</taxon>
        <taxon>Ottowia</taxon>
    </lineage>
</organism>
<dbReference type="PANTHER" id="PTHR47870">
    <property type="entry name" value="CYTOCHROME C-TYPE BIOGENESIS PROTEIN CCMH"/>
    <property type="match status" value="1"/>
</dbReference>
<sequence>MNPMAMILGTDWLWPFVLTAMALVALFTGSLVWASAGAGAPHGARRRIWLLTLVIPLAAMALYAALGNPRGLNPRDRHPAPNESAETMVGKLAERLHAQPDNPAGWLMLARSYKVLKRYAESAAAWEHAKDLAWDDVEAMSEWAEARILSQGQRFDRRSQELLARAMSLQADAPGVLMLRALAALDRGDAAAAQKVMTQLRDVYPEGSADRQALDAALVRLAAGQDPRVFQSNPPFVQ</sequence>
<keyword evidence="1" id="KW-0677">Repeat</keyword>
<evidence type="ECO:0000256" key="3">
    <source>
        <dbReference type="ARBA" id="ARBA00022803"/>
    </source>
</evidence>
<dbReference type="Proteomes" id="UP000663903">
    <property type="component" value="Chromosome"/>
</dbReference>
<feature type="transmembrane region" description="Helical" evidence="4">
    <location>
        <begin position="48"/>
        <end position="66"/>
    </location>
</feature>
<reference evidence="6" key="1">
    <citation type="submission" date="2021-03" db="EMBL/GenBank/DDBJ databases">
        <title>Ottowia sp. 27C isolated from the cloaca of a Giant Asian pond turtle (Heosemys grandis).</title>
        <authorList>
            <person name="Spergser J."/>
            <person name="Busse H.-J."/>
        </authorList>
    </citation>
    <scope>NUCLEOTIDE SEQUENCE</scope>
    <source>
        <strain evidence="6">27C</strain>
    </source>
</reference>
<dbReference type="InterPro" id="IPR011990">
    <property type="entry name" value="TPR-like_helical_dom_sf"/>
</dbReference>
<dbReference type="InterPro" id="IPR056413">
    <property type="entry name" value="TPR_CcmH_CycH"/>
</dbReference>
<dbReference type="PANTHER" id="PTHR47870:SF1">
    <property type="entry name" value="CYTOCHROME C-TYPE BIOGENESIS PROTEIN CCMH"/>
    <property type="match status" value="1"/>
</dbReference>
<dbReference type="Gene3D" id="1.25.40.10">
    <property type="entry name" value="Tetratricopeptide repeat domain"/>
    <property type="match status" value="1"/>
</dbReference>
<name>A0A975CGI2_9BURK</name>
<dbReference type="EMBL" id="CP071796">
    <property type="protein sequence ID" value="QTD45980.1"/>
    <property type="molecule type" value="Genomic_DNA"/>
</dbReference>
<keyword evidence="4" id="KW-1133">Transmembrane helix</keyword>
<keyword evidence="7" id="KW-1185">Reference proteome</keyword>
<keyword evidence="4" id="KW-0812">Transmembrane</keyword>